<dbReference type="GO" id="GO:0005737">
    <property type="term" value="C:cytoplasm"/>
    <property type="evidence" value="ECO:0007669"/>
    <property type="project" value="TreeGrafter"/>
</dbReference>
<dbReference type="GO" id="GO:0004016">
    <property type="term" value="F:adenylate cyclase activity"/>
    <property type="evidence" value="ECO:0007669"/>
    <property type="project" value="TreeGrafter"/>
</dbReference>
<dbReference type="Proteomes" id="UP000182915">
    <property type="component" value="Chromosome I"/>
</dbReference>
<dbReference type="PRINTS" id="PR00038">
    <property type="entry name" value="HTHLUXR"/>
</dbReference>
<dbReference type="InterPro" id="IPR016032">
    <property type="entry name" value="Sig_transdc_resp-reg_C-effctor"/>
</dbReference>
<dbReference type="SUPFAM" id="SSF52540">
    <property type="entry name" value="P-loop containing nucleoside triphosphate hydrolases"/>
    <property type="match status" value="1"/>
</dbReference>
<keyword evidence="1" id="KW-0547">Nucleotide-binding</keyword>
<feature type="domain" description="HTH luxR-type" evidence="3">
    <location>
        <begin position="844"/>
        <end position="909"/>
    </location>
</feature>
<keyword evidence="2" id="KW-0067">ATP-binding</keyword>
<sequence length="912" mass="97768">MTSAALVGREREVQHLRTLIAGVEDRGGVLVLHGEAGVGKSTLVAEARRRAAASDMRVLATVGVESEQHLPYAGLHQLVFPVRSGIDNLPVSQRDALRAVTGLSDQQVPDIYLVGLAVLNLLAEVAAEAPLLLVAEDAHWLDQASVDVLTFVARRLESEPILLLVAVRDGTPARILDAELPSLAVAPLSDSAAETLLDLVAPGLVPVARRRLLDDAAGNPLALTELPKAVQSGAGISTAGPLPLTRRLERTFTARLALLPPDTRSVLPVAALNDSAAASETLAAAASVLARVVTDAVLAPAVSAQLIVYDGATVTFRHPLMRSAVVSTLSGDDRRRAHAALAAVLGDQPDRRAWHRAAATPGPDEDVAVELDLVAQRAQRRGVVDSSIIALEEAARLSTDSRRRAERLLRAADLAVESGRRDIVQRVLAEVESLELSGQQQTRVAWIRGSFDDGMRDPTVGAVELARLAEAIAADGDHDLAVRILWSAALRCFWSEPGTPARQYIEGVADALLPNPEDPRLLAILAYAVPIERGSTVIAGLARPDHQAETEPREERFLGTAALLVGALDHAVRLNAASVEGLRAQGRLALLARARAAQAWSATRLGDLAVAIPAADEARRLTRETDQPFVFGIVRASQAEIAALRGEHEQAAQLAAEAERAGMAVGARPILATVQTAKGISALAQGRFADAFNQLRRMHDPSDPAFQVALRCYALPELADAAVRSGQADVAAEIVDRVASFAETNSSPAMALGVRYARAVLADADGAQELFEQALSMMPEGWPFQRAWAQLAYGEWLRRQRRTTEARPMLRSARETFDALGIIPWSERARNELRAAGEGSPRRVTDVNERLTAHELHIAQLAADGLTNREIGQRLYLSHRTVSTHLHRIFPKLGVTSRAELAAVLHTTPPRR</sequence>
<dbReference type="EMBL" id="LT629971">
    <property type="protein sequence ID" value="SEH54375.1"/>
    <property type="molecule type" value="Genomic_DNA"/>
</dbReference>
<evidence type="ECO:0000313" key="5">
    <source>
        <dbReference type="Proteomes" id="UP000182915"/>
    </source>
</evidence>
<dbReference type="GO" id="GO:0006355">
    <property type="term" value="P:regulation of DNA-templated transcription"/>
    <property type="evidence" value="ECO:0007669"/>
    <property type="project" value="InterPro"/>
</dbReference>
<reference evidence="5" key="1">
    <citation type="submission" date="2016-10" db="EMBL/GenBank/DDBJ databases">
        <authorList>
            <person name="Varghese N."/>
            <person name="Submissions S."/>
        </authorList>
    </citation>
    <scope>NUCLEOTIDE SEQUENCE [LARGE SCALE GENOMIC DNA]</scope>
    <source>
        <strain evidence="5">DSM 45405</strain>
    </source>
</reference>
<evidence type="ECO:0000256" key="2">
    <source>
        <dbReference type="ARBA" id="ARBA00022840"/>
    </source>
</evidence>
<dbReference type="InterPro" id="IPR000792">
    <property type="entry name" value="Tscrpt_reg_LuxR_C"/>
</dbReference>
<accession>A0A1H6J615</accession>
<dbReference type="InterPro" id="IPR027417">
    <property type="entry name" value="P-loop_NTPase"/>
</dbReference>
<dbReference type="Gene3D" id="1.25.40.10">
    <property type="entry name" value="Tetratricopeptide repeat domain"/>
    <property type="match status" value="1"/>
</dbReference>
<organism evidence="4 5">
    <name type="scientific">Mycolicibacterium rutilum</name>
    <name type="common">Mycobacterium rutilum</name>
    <dbReference type="NCBI Taxonomy" id="370526"/>
    <lineage>
        <taxon>Bacteria</taxon>
        <taxon>Bacillati</taxon>
        <taxon>Actinomycetota</taxon>
        <taxon>Actinomycetes</taxon>
        <taxon>Mycobacteriales</taxon>
        <taxon>Mycobacteriaceae</taxon>
        <taxon>Mycolicibacterium</taxon>
    </lineage>
</organism>
<protein>
    <submittedName>
        <fullName evidence="4">Regulatory protein, luxR family</fullName>
    </submittedName>
</protein>
<evidence type="ECO:0000313" key="4">
    <source>
        <dbReference type="EMBL" id="SEH54375.1"/>
    </source>
</evidence>
<dbReference type="SUPFAM" id="SSF46894">
    <property type="entry name" value="C-terminal effector domain of the bipartite response regulators"/>
    <property type="match status" value="1"/>
</dbReference>
<dbReference type="PRINTS" id="PR00364">
    <property type="entry name" value="DISEASERSIST"/>
</dbReference>
<dbReference type="PROSITE" id="PS00622">
    <property type="entry name" value="HTH_LUXR_1"/>
    <property type="match status" value="1"/>
</dbReference>
<dbReference type="PROSITE" id="PS50043">
    <property type="entry name" value="HTH_LUXR_2"/>
    <property type="match status" value="1"/>
</dbReference>
<dbReference type="GO" id="GO:0003677">
    <property type="term" value="F:DNA binding"/>
    <property type="evidence" value="ECO:0007669"/>
    <property type="project" value="InterPro"/>
</dbReference>
<dbReference type="InterPro" id="IPR041664">
    <property type="entry name" value="AAA_16"/>
</dbReference>
<proteinExistence type="predicted"/>
<dbReference type="AlphaFoldDB" id="A0A1H6J615"/>
<dbReference type="Gene3D" id="1.10.10.10">
    <property type="entry name" value="Winged helix-like DNA-binding domain superfamily/Winged helix DNA-binding domain"/>
    <property type="match status" value="1"/>
</dbReference>
<dbReference type="GO" id="GO:0005524">
    <property type="term" value="F:ATP binding"/>
    <property type="evidence" value="ECO:0007669"/>
    <property type="project" value="UniProtKB-KW"/>
</dbReference>
<dbReference type="Gene3D" id="3.40.50.300">
    <property type="entry name" value="P-loop containing nucleotide triphosphate hydrolases"/>
    <property type="match status" value="1"/>
</dbReference>
<dbReference type="RefSeq" id="WP_083406433.1">
    <property type="nucleotide sequence ID" value="NZ_LT629971.1"/>
</dbReference>
<dbReference type="SUPFAM" id="SSF48452">
    <property type="entry name" value="TPR-like"/>
    <property type="match status" value="1"/>
</dbReference>
<dbReference type="Pfam" id="PF00196">
    <property type="entry name" value="GerE"/>
    <property type="match status" value="1"/>
</dbReference>
<evidence type="ECO:0000259" key="3">
    <source>
        <dbReference type="PROSITE" id="PS50043"/>
    </source>
</evidence>
<name>A0A1H6J615_MYCRU</name>
<evidence type="ECO:0000256" key="1">
    <source>
        <dbReference type="ARBA" id="ARBA00022741"/>
    </source>
</evidence>
<keyword evidence="5" id="KW-1185">Reference proteome</keyword>
<dbReference type="PANTHER" id="PTHR16305:SF35">
    <property type="entry name" value="TRANSCRIPTIONAL ACTIVATOR DOMAIN"/>
    <property type="match status" value="1"/>
</dbReference>
<dbReference type="SMART" id="SM00421">
    <property type="entry name" value="HTH_LUXR"/>
    <property type="match status" value="1"/>
</dbReference>
<dbReference type="STRING" id="370526.SAMN04489835_1233"/>
<gene>
    <name evidence="4" type="ORF">SAMN04489835_1233</name>
</gene>
<dbReference type="InterPro" id="IPR011990">
    <property type="entry name" value="TPR-like_helical_dom_sf"/>
</dbReference>
<dbReference type="InterPro" id="IPR036388">
    <property type="entry name" value="WH-like_DNA-bd_sf"/>
</dbReference>
<dbReference type="OrthoDB" id="134933at2"/>
<dbReference type="Pfam" id="PF13191">
    <property type="entry name" value="AAA_16"/>
    <property type="match status" value="1"/>
</dbReference>
<dbReference type="PANTHER" id="PTHR16305">
    <property type="entry name" value="TESTICULAR SOLUBLE ADENYLYL CYCLASE"/>
    <property type="match status" value="1"/>
</dbReference>
<dbReference type="CDD" id="cd06170">
    <property type="entry name" value="LuxR_C_like"/>
    <property type="match status" value="1"/>
</dbReference>